<dbReference type="GO" id="GO:0006535">
    <property type="term" value="P:cysteine biosynthetic process from serine"/>
    <property type="evidence" value="ECO:0007669"/>
    <property type="project" value="InterPro"/>
</dbReference>
<evidence type="ECO:0000256" key="5">
    <source>
        <dbReference type="ARBA" id="ARBA00022898"/>
    </source>
</evidence>
<accession>A0A9J6QEA1</accession>
<name>A0A9J6QEA1_9ENTR</name>
<dbReference type="Gene3D" id="3.40.50.1100">
    <property type="match status" value="2"/>
</dbReference>
<dbReference type="GO" id="GO:0004124">
    <property type="term" value="F:cysteine synthase activity"/>
    <property type="evidence" value="ECO:0007669"/>
    <property type="project" value="UniProtKB-EC"/>
</dbReference>
<comment type="pathway">
    <text evidence="2">Amino-acid biosynthesis; L-cysteine biosynthesis; L-cysteine from L-serine: step 2/2.</text>
</comment>
<comment type="caution">
    <text evidence="11">The sequence shown here is derived from an EMBL/GenBank/DDBJ whole genome shotgun (WGS) entry which is preliminary data.</text>
</comment>
<feature type="domain" description="Tryptophan synthase beta chain-like PALP" evidence="10">
    <location>
        <begin position="16"/>
        <end position="136"/>
    </location>
</feature>
<dbReference type="AlphaFoldDB" id="A0A9J6QEA1"/>
<dbReference type="InterPro" id="IPR001216">
    <property type="entry name" value="P-phosphate_BS"/>
</dbReference>
<evidence type="ECO:0000259" key="10">
    <source>
        <dbReference type="Pfam" id="PF00291"/>
    </source>
</evidence>
<dbReference type="PANTHER" id="PTHR10314">
    <property type="entry name" value="CYSTATHIONINE BETA-SYNTHASE"/>
    <property type="match status" value="1"/>
</dbReference>
<comment type="catalytic activity">
    <reaction evidence="6">
        <text>O-acetyl-L-serine + hydrogen sulfide = L-cysteine + acetate</text>
        <dbReference type="Rhea" id="RHEA:14829"/>
        <dbReference type="ChEBI" id="CHEBI:29919"/>
        <dbReference type="ChEBI" id="CHEBI:30089"/>
        <dbReference type="ChEBI" id="CHEBI:35235"/>
        <dbReference type="ChEBI" id="CHEBI:58340"/>
        <dbReference type="EC" id="2.5.1.47"/>
    </reaction>
</comment>
<evidence type="ECO:0000256" key="2">
    <source>
        <dbReference type="ARBA" id="ARBA00004962"/>
    </source>
</evidence>
<gene>
    <name evidence="11" type="ORF">M8013_02780</name>
</gene>
<evidence type="ECO:0000313" key="11">
    <source>
        <dbReference type="EMBL" id="MCU6667686.1"/>
    </source>
</evidence>
<comment type="similarity">
    <text evidence="3">Belongs to the cysteine synthase/cystathionine beta-synthase family.</text>
</comment>
<comment type="cofactor">
    <cofactor evidence="1">
        <name>pyridoxal 5'-phosphate</name>
        <dbReference type="ChEBI" id="CHEBI:597326"/>
    </cofactor>
</comment>
<dbReference type="FunFam" id="3.40.50.1100:FF:000003">
    <property type="entry name" value="Cystathionine beta-synthase"/>
    <property type="match status" value="1"/>
</dbReference>
<dbReference type="PROSITE" id="PS00901">
    <property type="entry name" value="CYS_SYNTHASE"/>
    <property type="match status" value="1"/>
</dbReference>
<evidence type="ECO:0000256" key="1">
    <source>
        <dbReference type="ARBA" id="ARBA00001933"/>
    </source>
</evidence>
<proteinExistence type="inferred from homology"/>
<dbReference type="InterPro" id="IPR050214">
    <property type="entry name" value="Cys_Synth/Cystath_Beta-Synth"/>
</dbReference>
<dbReference type="EC" id="2.5.1.47" evidence="4"/>
<dbReference type="Pfam" id="PF00291">
    <property type="entry name" value="PALP"/>
    <property type="match status" value="1"/>
</dbReference>
<organism evidence="11 12">
    <name type="scientific">Silvania confinis</name>
    <dbReference type="NCBI Taxonomy" id="2926470"/>
    <lineage>
        <taxon>Bacteria</taxon>
        <taxon>Pseudomonadati</taxon>
        <taxon>Pseudomonadota</taxon>
        <taxon>Gammaproteobacteria</taxon>
        <taxon>Enterobacterales</taxon>
        <taxon>Enterobacteriaceae</taxon>
        <taxon>Silvania</taxon>
    </lineage>
</organism>
<evidence type="ECO:0000256" key="6">
    <source>
        <dbReference type="ARBA" id="ARBA00047931"/>
    </source>
</evidence>
<dbReference type="RefSeq" id="WP_271266312.1">
    <property type="nucleotide sequence ID" value="NZ_JAMGZJ010000065.1"/>
</dbReference>
<evidence type="ECO:0000313" key="12">
    <source>
        <dbReference type="Proteomes" id="UP001061282"/>
    </source>
</evidence>
<dbReference type="SUPFAM" id="SSF53686">
    <property type="entry name" value="Tryptophan synthase beta subunit-like PLP-dependent enzymes"/>
    <property type="match status" value="1"/>
</dbReference>
<dbReference type="InterPro" id="IPR036052">
    <property type="entry name" value="TrpB-like_PALP_sf"/>
</dbReference>
<reference evidence="11" key="1">
    <citation type="submission" date="2022-05" db="EMBL/GenBank/DDBJ databases">
        <title>Description of a novel species of Leclercia; Leclercia tamurae and the Proposal for a Novel Genus Silvania gen. nov. Containing Two Novel Species Silvania hatchlandensis sp. nov. and Silvania confinis sp. nov. Isolated from the Rhizosphere of Oak.</title>
        <authorList>
            <person name="Maddock D.W."/>
            <person name="Brady C.L."/>
            <person name="Denman S."/>
            <person name="Arnold D."/>
        </authorList>
    </citation>
    <scope>NUCLEOTIDE SEQUENCE</scope>
    <source>
        <strain evidence="11">H4N4</strain>
    </source>
</reference>
<dbReference type="InterPro" id="IPR001926">
    <property type="entry name" value="TrpB-like_PALP"/>
</dbReference>
<dbReference type="Proteomes" id="UP001061282">
    <property type="component" value="Unassembled WGS sequence"/>
</dbReference>
<evidence type="ECO:0000256" key="3">
    <source>
        <dbReference type="ARBA" id="ARBA00007103"/>
    </source>
</evidence>
<dbReference type="EMBL" id="JAMGZJ010000065">
    <property type="protein sequence ID" value="MCU6667686.1"/>
    <property type="molecule type" value="Genomic_DNA"/>
</dbReference>
<sequence length="154" mass="16987">MDTRIKEAVKGHDLLKLIGNTPVVDVFKDKYPHSDIKLKLESYNPGGSIKDRVAYQIIMDAEIKGLISMGDELVEATSGNTGIGIAWIGKLKGYKVTIITSDKISNEKLALLKFYGANVIIMPSDASLESNDTLCKRCETLCGRKRPLFLRSVL</sequence>
<evidence type="ECO:0000256" key="7">
    <source>
        <dbReference type="ARBA" id="ARBA00072081"/>
    </source>
</evidence>
<evidence type="ECO:0000256" key="8">
    <source>
        <dbReference type="ARBA" id="ARBA00078257"/>
    </source>
</evidence>
<evidence type="ECO:0000256" key="9">
    <source>
        <dbReference type="ARBA" id="ARBA00079153"/>
    </source>
</evidence>
<evidence type="ECO:0000256" key="4">
    <source>
        <dbReference type="ARBA" id="ARBA00012681"/>
    </source>
</evidence>
<keyword evidence="12" id="KW-1185">Reference proteome</keyword>
<keyword evidence="5" id="KW-0663">Pyridoxal phosphate</keyword>
<protein>
    <recommendedName>
        <fullName evidence="7">Cysteine synthase B</fullName>
        <ecNumber evidence="4">2.5.1.47</ecNumber>
    </recommendedName>
    <alternativeName>
        <fullName evidence="8">O-acetylserine (thiol)-lyase B</fullName>
    </alternativeName>
    <alternativeName>
        <fullName evidence="9">O-acetylserine sulfhydrylase B</fullName>
    </alternativeName>
</protein>